<dbReference type="EMBL" id="BART01029941">
    <property type="protein sequence ID" value="GAH12454.1"/>
    <property type="molecule type" value="Genomic_DNA"/>
</dbReference>
<accession>X1E5L5</accession>
<gene>
    <name evidence="1" type="ORF">S01H4_52414</name>
</gene>
<dbReference type="AlphaFoldDB" id="X1E5L5"/>
<name>X1E5L5_9ZZZZ</name>
<evidence type="ECO:0000313" key="1">
    <source>
        <dbReference type="EMBL" id="GAH12454.1"/>
    </source>
</evidence>
<reference evidence="1" key="1">
    <citation type="journal article" date="2014" name="Front. Microbiol.">
        <title>High frequency of phylogenetically diverse reductive dehalogenase-homologous genes in deep subseafloor sedimentary metagenomes.</title>
        <authorList>
            <person name="Kawai M."/>
            <person name="Futagami T."/>
            <person name="Toyoda A."/>
            <person name="Takaki Y."/>
            <person name="Nishi S."/>
            <person name="Hori S."/>
            <person name="Arai W."/>
            <person name="Tsubouchi T."/>
            <person name="Morono Y."/>
            <person name="Uchiyama I."/>
            <person name="Ito T."/>
            <person name="Fujiyama A."/>
            <person name="Inagaki F."/>
            <person name="Takami H."/>
        </authorList>
    </citation>
    <scope>NUCLEOTIDE SEQUENCE</scope>
    <source>
        <strain evidence="1">Expedition CK06-06</strain>
    </source>
</reference>
<comment type="caution">
    <text evidence="1">The sequence shown here is derived from an EMBL/GenBank/DDBJ whole genome shotgun (WGS) entry which is preliminary data.</text>
</comment>
<sequence>MTREKKRLALIIGLIISALLIPVCQTQAYTLPTRLTVYPRPDEGPSGTETLVMVRVRPESGSSILCSNIVRIVKVR</sequence>
<proteinExistence type="predicted"/>
<organism evidence="1">
    <name type="scientific">marine sediment metagenome</name>
    <dbReference type="NCBI Taxonomy" id="412755"/>
    <lineage>
        <taxon>unclassified sequences</taxon>
        <taxon>metagenomes</taxon>
        <taxon>ecological metagenomes</taxon>
    </lineage>
</organism>
<protein>
    <submittedName>
        <fullName evidence="1">Uncharacterized protein</fullName>
    </submittedName>
</protein>